<gene>
    <name evidence="1" type="ORF">H4O21_04260</name>
</gene>
<sequence>MKTRSTEEIIRHALQKELSVLSRAKDKARQTSEDYINAHTELSETMKEFQAELDKKVPCPNKLVEINKRTKYFDSLTRKNPDAIFDKEHTTRHEHDALASYLTFKYKAQS</sequence>
<dbReference type="AlphaFoldDB" id="A0A839IKU3"/>
<accession>A0A839IKU3</accession>
<dbReference type="RefSeq" id="WP_182807615.1">
    <property type="nucleotide sequence ID" value="NZ_JACJFM010000004.1"/>
</dbReference>
<protein>
    <submittedName>
        <fullName evidence="1">Uncharacterized protein</fullName>
    </submittedName>
</protein>
<dbReference type="EMBL" id="JACJFM010000004">
    <property type="protein sequence ID" value="MBB1485825.1"/>
    <property type="molecule type" value="Genomic_DNA"/>
</dbReference>
<reference evidence="1 2" key="1">
    <citation type="submission" date="2020-08" db="EMBL/GenBank/DDBJ databases">
        <title>Oceanospirillum sp. nov. isolated from marine sediment.</title>
        <authorList>
            <person name="Ji X."/>
        </authorList>
    </citation>
    <scope>NUCLEOTIDE SEQUENCE [LARGE SCALE GENOMIC DNA]</scope>
    <source>
        <strain evidence="1 2">D5</strain>
    </source>
</reference>
<proteinExistence type="predicted"/>
<name>A0A839IKU3_9GAMM</name>
<organism evidence="1 2">
    <name type="scientific">Oceanospirillum sediminis</name>
    <dbReference type="NCBI Taxonomy" id="2760088"/>
    <lineage>
        <taxon>Bacteria</taxon>
        <taxon>Pseudomonadati</taxon>
        <taxon>Pseudomonadota</taxon>
        <taxon>Gammaproteobacteria</taxon>
        <taxon>Oceanospirillales</taxon>
        <taxon>Oceanospirillaceae</taxon>
        <taxon>Oceanospirillum</taxon>
    </lineage>
</organism>
<comment type="caution">
    <text evidence="1">The sequence shown here is derived from an EMBL/GenBank/DDBJ whole genome shotgun (WGS) entry which is preliminary data.</text>
</comment>
<evidence type="ECO:0000313" key="1">
    <source>
        <dbReference type="EMBL" id="MBB1485825.1"/>
    </source>
</evidence>
<keyword evidence="2" id="KW-1185">Reference proteome</keyword>
<evidence type="ECO:0000313" key="2">
    <source>
        <dbReference type="Proteomes" id="UP000565262"/>
    </source>
</evidence>
<dbReference type="Proteomes" id="UP000565262">
    <property type="component" value="Unassembled WGS sequence"/>
</dbReference>